<name>A0ABU1VQL0_9GAMM</name>
<proteinExistence type="predicted"/>
<dbReference type="Proteomes" id="UP001267878">
    <property type="component" value="Unassembled WGS sequence"/>
</dbReference>
<dbReference type="EMBL" id="JAVDVW010000002">
    <property type="protein sequence ID" value="MDR7099775.1"/>
    <property type="molecule type" value="Genomic_DNA"/>
</dbReference>
<accession>A0ABU1VQL0</accession>
<gene>
    <name evidence="1" type="ORF">J2X04_002156</name>
</gene>
<sequence length="81" mass="8872">MARLSFEERGLLRILDKIRDQAGSIGPSVRFALVERGLIEAGDPVRLTPMGEQILEELRLRPGRATEEFPALGANASVSAR</sequence>
<comment type="caution">
    <text evidence="1">The sequence shown here is derived from an EMBL/GenBank/DDBJ whole genome shotgun (WGS) entry which is preliminary data.</text>
</comment>
<protein>
    <submittedName>
        <fullName evidence="1">Uncharacterized protein</fullName>
    </submittedName>
</protein>
<organism evidence="1 2">
    <name type="scientific">Agrilutibacter niabensis</name>
    <dbReference type="NCBI Taxonomy" id="380628"/>
    <lineage>
        <taxon>Bacteria</taxon>
        <taxon>Pseudomonadati</taxon>
        <taxon>Pseudomonadota</taxon>
        <taxon>Gammaproteobacteria</taxon>
        <taxon>Lysobacterales</taxon>
        <taxon>Lysobacteraceae</taxon>
        <taxon>Agrilutibacter</taxon>
    </lineage>
</organism>
<dbReference type="RefSeq" id="WP_310054183.1">
    <property type="nucleotide sequence ID" value="NZ_JAVDVW010000002.1"/>
</dbReference>
<reference evidence="1 2" key="1">
    <citation type="submission" date="2023-07" db="EMBL/GenBank/DDBJ databases">
        <title>Sorghum-associated microbial communities from plants grown in Nebraska, USA.</title>
        <authorList>
            <person name="Schachtman D."/>
        </authorList>
    </citation>
    <scope>NUCLEOTIDE SEQUENCE [LARGE SCALE GENOMIC DNA]</scope>
    <source>
        <strain evidence="1 2">BE187</strain>
    </source>
</reference>
<evidence type="ECO:0000313" key="2">
    <source>
        <dbReference type="Proteomes" id="UP001267878"/>
    </source>
</evidence>
<evidence type="ECO:0000313" key="1">
    <source>
        <dbReference type="EMBL" id="MDR7099775.1"/>
    </source>
</evidence>
<keyword evidence="2" id="KW-1185">Reference proteome</keyword>